<reference evidence="3" key="1">
    <citation type="journal article" date="2020" name="mSystems">
        <title>Genome- and Community-Level Interaction Insights into Carbon Utilization and Element Cycling Functions of Hydrothermarchaeota in Hydrothermal Sediment.</title>
        <authorList>
            <person name="Zhou Z."/>
            <person name="Liu Y."/>
            <person name="Xu W."/>
            <person name="Pan J."/>
            <person name="Luo Z.H."/>
            <person name="Li M."/>
        </authorList>
    </citation>
    <scope>NUCLEOTIDE SEQUENCE [LARGE SCALE GENOMIC DNA]</scope>
    <source>
        <strain evidence="3">SpSt-1233</strain>
    </source>
</reference>
<dbReference type="InterPro" id="IPR027065">
    <property type="entry name" value="Lon_Prtase"/>
</dbReference>
<dbReference type="Pfam" id="PF05362">
    <property type="entry name" value="Lon_C"/>
    <property type="match status" value="1"/>
</dbReference>
<sequence length="370" mass="40783">IYYLLQAYDEEFHKIFKIRADFDREVDNRAGVIRQYAGFIRALCDREHLRCFDLSGVAAVVEHGVRLAGRQSKLSTRFSEIADLVRESDYHASVGKKKLVSGAHVQKAIEARIKRSNLIEEKIQERIDEGVLMIDTEGSVIGQVNGLSVYNLGDYMFGRPARITARTSLGNSGVINIEREADMSGKTHNKGVLILTGYLHGKYGGEFPIVMSASLCFEQSYGGVDGDSASSTELYAILSSLAELPLRQDIAVTGSVNQKGEIQPIGGVNEKIEGFYQVCESRGLKGTEGVIIPHQNVGDLMLAEAVVDAVKKGTFHIYPIKSVDEGIHILTGVPAGKKLKSGRYSRDSVNDLVQRKLIDMARTWKGFKKE</sequence>
<evidence type="ECO:0000256" key="1">
    <source>
        <dbReference type="PROSITE-ProRule" id="PRU01122"/>
    </source>
</evidence>
<dbReference type="GO" id="GO:0006508">
    <property type="term" value="P:proteolysis"/>
    <property type="evidence" value="ECO:0007669"/>
    <property type="project" value="UniProtKB-KW"/>
</dbReference>
<protein>
    <recommendedName>
        <fullName evidence="1">endopeptidase La</fullName>
        <ecNumber evidence="1">3.4.21.53</ecNumber>
    </recommendedName>
</protein>
<feature type="active site" evidence="1">
    <location>
        <position position="228"/>
    </location>
</feature>
<dbReference type="Pfam" id="PF20436">
    <property type="entry name" value="LonB_AAA-LID"/>
    <property type="match status" value="1"/>
</dbReference>
<comment type="similarity">
    <text evidence="1">Belongs to the peptidase S16 family.</text>
</comment>
<dbReference type="InterPro" id="IPR020568">
    <property type="entry name" value="Ribosomal_Su5_D2-typ_SF"/>
</dbReference>
<evidence type="ECO:0000259" key="2">
    <source>
        <dbReference type="PROSITE" id="PS51786"/>
    </source>
</evidence>
<dbReference type="Pfam" id="PF13654">
    <property type="entry name" value="AAA_32"/>
    <property type="match status" value="1"/>
</dbReference>
<dbReference type="GO" id="GO:0030163">
    <property type="term" value="P:protein catabolic process"/>
    <property type="evidence" value="ECO:0007669"/>
    <property type="project" value="InterPro"/>
</dbReference>
<dbReference type="PANTHER" id="PTHR10046">
    <property type="entry name" value="ATP DEPENDENT LON PROTEASE FAMILY MEMBER"/>
    <property type="match status" value="1"/>
</dbReference>
<dbReference type="SUPFAM" id="SSF54211">
    <property type="entry name" value="Ribosomal protein S5 domain 2-like"/>
    <property type="match status" value="1"/>
</dbReference>
<proteinExistence type="inferred from homology"/>
<dbReference type="InterPro" id="IPR041699">
    <property type="entry name" value="AAA_32"/>
</dbReference>
<organism evidence="3">
    <name type="scientific">Eiseniibacteriota bacterium</name>
    <dbReference type="NCBI Taxonomy" id="2212470"/>
    <lineage>
        <taxon>Bacteria</taxon>
        <taxon>Candidatus Eiseniibacteriota</taxon>
    </lineage>
</organism>
<dbReference type="InterPro" id="IPR014721">
    <property type="entry name" value="Ribsml_uS5_D2-typ_fold_subgr"/>
</dbReference>
<dbReference type="EMBL" id="DSEC01000226">
    <property type="protein sequence ID" value="HER43441.1"/>
    <property type="molecule type" value="Genomic_DNA"/>
</dbReference>
<dbReference type="PROSITE" id="PS51786">
    <property type="entry name" value="LON_PROTEOLYTIC"/>
    <property type="match status" value="1"/>
</dbReference>
<dbReference type="GO" id="GO:0004176">
    <property type="term" value="F:ATP-dependent peptidase activity"/>
    <property type="evidence" value="ECO:0007669"/>
    <property type="project" value="UniProtKB-UniRule"/>
</dbReference>
<dbReference type="InterPro" id="IPR008269">
    <property type="entry name" value="Lon_proteolytic"/>
</dbReference>
<keyword evidence="1" id="KW-0378">Hydrolase</keyword>
<keyword evidence="1" id="KW-0720">Serine protease</keyword>
<dbReference type="InterPro" id="IPR046843">
    <property type="entry name" value="LonB_AAA-LID"/>
</dbReference>
<comment type="caution">
    <text evidence="3">The sequence shown here is derived from an EMBL/GenBank/DDBJ whole genome shotgun (WGS) entry which is preliminary data.</text>
</comment>
<dbReference type="Proteomes" id="UP000886069">
    <property type="component" value="Unassembled WGS sequence"/>
</dbReference>
<feature type="non-terminal residue" evidence="3">
    <location>
        <position position="1"/>
    </location>
</feature>
<dbReference type="GO" id="GO:0005524">
    <property type="term" value="F:ATP binding"/>
    <property type="evidence" value="ECO:0007669"/>
    <property type="project" value="InterPro"/>
</dbReference>
<keyword evidence="1 3" id="KW-0645">Protease</keyword>
<dbReference type="GO" id="GO:0004252">
    <property type="term" value="F:serine-type endopeptidase activity"/>
    <property type="evidence" value="ECO:0007669"/>
    <property type="project" value="UniProtKB-UniRule"/>
</dbReference>
<name>A0A7V2F406_UNCEI</name>
<feature type="domain" description="Lon proteolytic" evidence="2">
    <location>
        <begin position="138"/>
        <end position="333"/>
    </location>
</feature>
<dbReference type="EC" id="3.4.21.53" evidence="1"/>
<dbReference type="Gene3D" id="1.10.8.60">
    <property type="match status" value="1"/>
</dbReference>
<feature type="active site" evidence="1">
    <location>
        <position position="271"/>
    </location>
</feature>
<dbReference type="PRINTS" id="PR00830">
    <property type="entry name" value="ENDOLAPTASE"/>
</dbReference>
<dbReference type="AlphaFoldDB" id="A0A7V2F406"/>
<dbReference type="Gene3D" id="3.30.230.10">
    <property type="match status" value="1"/>
</dbReference>
<gene>
    <name evidence="3" type="ORF">ENO08_03175</name>
</gene>
<comment type="catalytic activity">
    <reaction evidence="1">
        <text>Hydrolysis of proteins in presence of ATP.</text>
        <dbReference type="EC" id="3.4.21.53"/>
    </reaction>
</comment>
<accession>A0A7V2F406</accession>
<evidence type="ECO:0000313" key="3">
    <source>
        <dbReference type="EMBL" id="HER43441.1"/>
    </source>
</evidence>